<dbReference type="SUPFAM" id="SSF50978">
    <property type="entry name" value="WD40 repeat-like"/>
    <property type="match status" value="1"/>
</dbReference>
<dbReference type="InterPro" id="IPR018983">
    <property type="entry name" value="U3_snoRNA-assocProt_15_C"/>
</dbReference>
<evidence type="ECO:0000256" key="6">
    <source>
        <dbReference type="PROSITE-ProRule" id="PRU00221"/>
    </source>
</evidence>
<feature type="repeat" description="WD" evidence="6">
    <location>
        <begin position="131"/>
        <end position="173"/>
    </location>
</feature>
<name>A0A7I8JNH5_SPIIN</name>
<dbReference type="PROSITE" id="PS50294">
    <property type="entry name" value="WD_REPEATS_REGION"/>
    <property type="match status" value="1"/>
</dbReference>
<dbReference type="InterPro" id="IPR001680">
    <property type="entry name" value="WD40_rpt"/>
</dbReference>
<dbReference type="InterPro" id="IPR015943">
    <property type="entry name" value="WD40/YVTN_repeat-like_dom_sf"/>
</dbReference>
<dbReference type="PROSITE" id="PS50082">
    <property type="entry name" value="WD_REPEATS_2"/>
    <property type="match status" value="2"/>
</dbReference>
<feature type="domain" description="U3 small nucleolar RNA-associated protein 15 C-terminal" evidence="8">
    <location>
        <begin position="292"/>
        <end position="392"/>
    </location>
</feature>
<accession>A0A7I8JNH5</accession>
<evidence type="ECO:0000256" key="1">
    <source>
        <dbReference type="ARBA" id="ARBA00004604"/>
    </source>
</evidence>
<evidence type="ECO:0000313" key="9">
    <source>
        <dbReference type="EMBL" id="CAA2632104.1"/>
    </source>
</evidence>
<dbReference type="Proteomes" id="UP001189122">
    <property type="component" value="Unassembled WGS sequence"/>
</dbReference>
<evidence type="ECO:0000256" key="7">
    <source>
        <dbReference type="SAM" id="MobiDB-lite"/>
    </source>
</evidence>
<organism evidence="9">
    <name type="scientific">Spirodela intermedia</name>
    <name type="common">Intermediate duckweed</name>
    <dbReference type="NCBI Taxonomy" id="51605"/>
    <lineage>
        <taxon>Eukaryota</taxon>
        <taxon>Viridiplantae</taxon>
        <taxon>Streptophyta</taxon>
        <taxon>Embryophyta</taxon>
        <taxon>Tracheophyta</taxon>
        <taxon>Spermatophyta</taxon>
        <taxon>Magnoliopsida</taxon>
        <taxon>Liliopsida</taxon>
        <taxon>Araceae</taxon>
        <taxon>Lemnoideae</taxon>
        <taxon>Spirodela</taxon>
    </lineage>
</organism>
<dbReference type="PANTHER" id="PTHR19924">
    <property type="entry name" value="UTP15 U3 SMALL NUCLEOLAR RNA-ASSOCIATED PROTEIN 15 FAMILY MEMBER"/>
    <property type="match status" value="1"/>
</dbReference>
<proteinExistence type="predicted"/>
<feature type="compositionally biased region" description="Basic residues" evidence="7">
    <location>
        <begin position="262"/>
        <end position="271"/>
    </location>
</feature>
<evidence type="ECO:0000256" key="4">
    <source>
        <dbReference type="ARBA" id="ARBA00022737"/>
    </source>
</evidence>
<gene>
    <name evidence="9" type="ORF">SI7747_15017743</name>
</gene>
<dbReference type="GO" id="GO:0045943">
    <property type="term" value="P:positive regulation of transcription by RNA polymerase I"/>
    <property type="evidence" value="ECO:0007669"/>
    <property type="project" value="TreeGrafter"/>
</dbReference>
<evidence type="ECO:0000313" key="10">
    <source>
        <dbReference type="Proteomes" id="UP001189122"/>
    </source>
</evidence>
<evidence type="ECO:0000256" key="3">
    <source>
        <dbReference type="ARBA" id="ARBA00022574"/>
    </source>
</evidence>
<keyword evidence="5" id="KW-0539">Nucleus</keyword>
<evidence type="ECO:0000256" key="5">
    <source>
        <dbReference type="ARBA" id="ARBA00023242"/>
    </source>
</evidence>
<dbReference type="InterPro" id="IPR019775">
    <property type="entry name" value="WD40_repeat_CS"/>
</dbReference>
<keyword evidence="10" id="KW-1185">Reference proteome</keyword>
<dbReference type="InterPro" id="IPR036322">
    <property type="entry name" value="WD40_repeat_dom_sf"/>
</dbReference>
<dbReference type="PANTHER" id="PTHR19924:SF26">
    <property type="entry name" value="U3 SMALL NUCLEOLAR RNA-ASSOCIATED PROTEIN 15 HOMOLOG"/>
    <property type="match status" value="1"/>
</dbReference>
<dbReference type="PROSITE" id="PS00678">
    <property type="entry name" value="WD_REPEATS_1"/>
    <property type="match status" value="1"/>
</dbReference>
<sequence>MIHPVTHLEFSPVSPYDLAASVSANVNLYGGSPDLSPKSFSPLQHFEDVAYSPSFRCDGALLAAGGQSGLVQIFDPNRARLPLRRLRGHSRAVRVVRYPRIADKVHLFSGGDDAVLNYWDAATETRLLSFPAAHKDYIRAGSASPVSADLIATGSYDHMVRLWDVRSSENSRPLPPSGGLMATAGGNVVKLWDVISGGRMIHRLDCHNKTVTSVCLGAVGKGDEGEPRLLTASLDGYVKVFDYAAFRITHSTRFPRCSSQRGRLRRRRKPRFPAGSSMAREGAPLLPGQEEPQSRDGVMQELVARRKLLACVRAMDPQGLELLLSFLHKNATMPRYARFLMGLTTRVLQMRAEDIHSSPALRTHARNIKRMVAEEIKVQHALQEIQGIVSPLLRIAGR</sequence>
<evidence type="ECO:0000256" key="2">
    <source>
        <dbReference type="ARBA" id="ARBA00022552"/>
    </source>
</evidence>
<keyword evidence="3 6" id="KW-0853">WD repeat</keyword>
<reference evidence="9 10" key="1">
    <citation type="submission" date="2019-12" db="EMBL/GenBank/DDBJ databases">
        <authorList>
            <person name="Scholz U."/>
            <person name="Mascher M."/>
            <person name="Fiebig A."/>
        </authorList>
    </citation>
    <scope>NUCLEOTIDE SEQUENCE</scope>
</reference>
<dbReference type="EMBL" id="CACRZD030000015">
    <property type="protein sequence ID" value="CAA6671335.1"/>
    <property type="molecule type" value="Genomic_DNA"/>
</dbReference>
<dbReference type="AlphaFoldDB" id="A0A7I8JNH5"/>
<dbReference type="GO" id="GO:0006364">
    <property type="term" value="P:rRNA processing"/>
    <property type="evidence" value="ECO:0007669"/>
    <property type="project" value="UniProtKB-KW"/>
</dbReference>
<feature type="region of interest" description="Disordered" evidence="7">
    <location>
        <begin position="257"/>
        <end position="296"/>
    </location>
</feature>
<comment type="subcellular location">
    <subcellularLocation>
        <location evidence="1">Nucleus</location>
        <location evidence="1">Nucleolus</location>
    </subcellularLocation>
</comment>
<dbReference type="SMART" id="SM00320">
    <property type="entry name" value="WD40"/>
    <property type="match status" value="4"/>
</dbReference>
<dbReference type="EMBL" id="LR743602">
    <property type="protein sequence ID" value="CAA2632104.1"/>
    <property type="molecule type" value="Genomic_DNA"/>
</dbReference>
<protein>
    <recommendedName>
        <fullName evidence="8">U3 small nucleolar RNA-associated protein 15 C-terminal domain-containing protein</fullName>
    </recommendedName>
</protein>
<dbReference type="GO" id="GO:0005730">
    <property type="term" value="C:nucleolus"/>
    <property type="evidence" value="ECO:0007669"/>
    <property type="project" value="UniProtKB-SubCell"/>
</dbReference>
<keyword evidence="4" id="KW-0677">Repeat</keyword>
<dbReference type="Pfam" id="PF09384">
    <property type="entry name" value="UTP15_C"/>
    <property type="match status" value="1"/>
</dbReference>
<evidence type="ECO:0000259" key="8">
    <source>
        <dbReference type="Pfam" id="PF09384"/>
    </source>
</evidence>
<keyword evidence="2" id="KW-0698">rRNA processing</keyword>
<dbReference type="Gene3D" id="2.130.10.10">
    <property type="entry name" value="YVTN repeat-like/Quinoprotein amine dehydrogenase"/>
    <property type="match status" value="2"/>
</dbReference>
<feature type="repeat" description="WD" evidence="6">
    <location>
        <begin position="86"/>
        <end position="129"/>
    </location>
</feature>
<dbReference type="Pfam" id="PF00400">
    <property type="entry name" value="WD40"/>
    <property type="match status" value="2"/>
</dbReference>